<dbReference type="GO" id="GO:0003676">
    <property type="term" value="F:nucleic acid binding"/>
    <property type="evidence" value="ECO:0007669"/>
    <property type="project" value="InterPro"/>
</dbReference>
<dbReference type="GO" id="GO:0006813">
    <property type="term" value="P:potassium ion transport"/>
    <property type="evidence" value="ECO:0007669"/>
    <property type="project" value="InterPro"/>
</dbReference>
<name>E1RK80_METP4</name>
<dbReference type="OrthoDB" id="350705at2157"/>
<dbReference type="STRING" id="679926.Mpet_2145"/>
<gene>
    <name evidence="2" type="ordered locus">Mpet_2145</name>
</gene>
<protein>
    <submittedName>
        <fullName evidence="2">TrkA-N domain protein</fullName>
    </submittedName>
</protein>
<dbReference type="eggNOG" id="arCOG01566">
    <property type="taxonomic scope" value="Archaea"/>
</dbReference>
<dbReference type="PANTHER" id="PTHR47618:SF1">
    <property type="entry name" value="BIFUNCTIONAL OLIGORIBONUCLEASE AND PAP PHOSPHATASE NRNA"/>
    <property type="match status" value="1"/>
</dbReference>
<dbReference type="InterPro" id="IPR001667">
    <property type="entry name" value="DDH_dom"/>
</dbReference>
<dbReference type="GeneID" id="9744627"/>
<feature type="domain" description="RCK N-terminal" evidence="1">
    <location>
        <begin position="12"/>
        <end position="126"/>
    </location>
</feature>
<dbReference type="Pfam" id="PF02254">
    <property type="entry name" value="TrkA_N"/>
    <property type="match status" value="1"/>
</dbReference>
<dbReference type="PANTHER" id="PTHR47618">
    <property type="entry name" value="BIFUNCTIONAL OLIGORIBONUCLEASE AND PAP PHOSPHATASE NRNA"/>
    <property type="match status" value="1"/>
</dbReference>
<dbReference type="PROSITE" id="PS51201">
    <property type="entry name" value="RCK_N"/>
    <property type="match status" value="1"/>
</dbReference>
<accession>E1RK80</accession>
<evidence type="ECO:0000259" key="1">
    <source>
        <dbReference type="PROSITE" id="PS51201"/>
    </source>
</evidence>
<evidence type="ECO:0000313" key="2">
    <source>
        <dbReference type="EMBL" id="ADN36893.1"/>
    </source>
</evidence>
<dbReference type="Pfam" id="PF01368">
    <property type="entry name" value="DHH"/>
    <property type="match status" value="1"/>
</dbReference>
<dbReference type="SUPFAM" id="SSF64182">
    <property type="entry name" value="DHH phosphoesterases"/>
    <property type="match status" value="1"/>
</dbReference>
<dbReference type="RefSeq" id="WP_013330070.1">
    <property type="nucleotide sequence ID" value="NC_014507.1"/>
</dbReference>
<dbReference type="Gene3D" id="3.40.50.720">
    <property type="entry name" value="NAD(P)-binding Rossmann-like Domain"/>
    <property type="match status" value="1"/>
</dbReference>
<dbReference type="EMBL" id="CP002117">
    <property type="protein sequence ID" value="ADN36893.1"/>
    <property type="molecule type" value="Genomic_DNA"/>
</dbReference>
<dbReference type="KEGG" id="mpi:Mpet_2145"/>
<organism evidence="2 3">
    <name type="scientific">Methanolacinia petrolearia (strain DSM 11571 / OCM 486 / SEBR 4847)</name>
    <name type="common">Methanoplanus petrolearius</name>
    <dbReference type="NCBI Taxonomy" id="679926"/>
    <lineage>
        <taxon>Archaea</taxon>
        <taxon>Methanobacteriati</taxon>
        <taxon>Methanobacteriota</taxon>
        <taxon>Stenosarchaea group</taxon>
        <taxon>Methanomicrobia</taxon>
        <taxon>Methanomicrobiales</taxon>
        <taxon>Methanomicrobiaceae</taxon>
        <taxon>Methanolacinia</taxon>
    </lineage>
</organism>
<dbReference type="SUPFAM" id="SSF51735">
    <property type="entry name" value="NAD(P)-binding Rossmann-fold domains"/>
    <property type="match status" value="1"/>
</dbReference>
<dbReference type="InterPro" id="IPR003148">
    <property type="entry name" value="RCK_N"/>
</dbReference>
<sequence length="488" mass="53553">MPDSLQNGSKDRIKYIVLGCGSIGYNVVENLVRDSEQVIVIDSDVKRVEDLRDQNFDAIVRNITDPGFLNDLPLPEVVFVLSNDKNANLEAVKRIKEKYPSVYVVARAVDKLSLSLLEQAGADIALYPQEVFAKNVVHLTRRLHSSRLARKLYHYLSEMEGTLGIVLHTNPDPDSISSAMALCAIAKDVTDKQLNCRILYDGKIGHQENRAFVTLLDIEMEKATAEAIDECDYIALVDSSAPGENNALESGKEVDIIVDHHQISDQNSKPGRFVDVRPGAGATASIMTQYIQELGVNIDQKVATALLYGIRADTKEFTRNTTPQDLNYAAFLLPLTDSDLLSKITSPSMALETLEALGDAIKNRKLQSGYLFTNVGYVRNRDVIPQAADLLIQLEGVNTAIAYGIGDDSITISARNKDIRLHVGNVLKDAFSDIGEAGGHANMAAARIPLNSFSMVKNKEELLSLVIDPILEKFADQVGLGKEESNEI</sequence>
<reference evidence="2 3" key="1">
    <citation type="journal article" date="2010" name="Stand. Genomic Sci.">
        <title>Complete genome sequence of Methanoplanus petrolearius type strain (SEBR 4847).</title>
        <authorList>
            <person name="Brambilla E."/>
            <person name="Djao O.D."/>
            <person name="Daligault H."/>
            <person name="Lapidus A."/>
            <person name="Lucas S."/>
            <person name="Hammon N."/>
            <person name="Nolan M."/>
            <person name="Tice H."/>
            <person name="Cheng J.F."/>
            <person name="Han C."/>
            <person name="Tapia R."/>
            <person name="Goodwin L."/>
            <person name="Pitluck S."/>
            <person name="Liolios K."/>
            <person name="Ivanova N."/>
            <person name="Mavromatis K."/>
            <person name="Mikhailova N."/>
            <person name="Pati A."/>
            <person name="Chen A."/>
            <person name="Palaniappan K."/>
            <person name="Land M."/>
            <person name="Hauser L."/>
            <person name="Chang Y.J."/>
            <person name="Jeffries C.D."/>
            <person name="Rohde M."/>
            <person name="Spring S."/>
            <person name="Sikorski J."/>
            <person name="Goker M."/>
            <person name="Woyke T."/>
            <person name="Bristow J."/>
            <person name="Eisen J.A."/>
            <person name="Markowitz V."/>
            <person name="Hugenholtz P."/>
            <person name="Kyrpides N.C."/>
            <person name="Klenk H.P."/>
        </authorList>
    </citation>
    <scope>NUCLEOTIDE SEQUENCE [LARGE SCALE GENOMIC DNA]</scope>
    <source>
        <strain evidence="3">DSM 11571 / OCM 486 / SEBR 4847</strain>
    </source>
</reference>
<dbReference type="InterPro" id="IPR003156">
    <property type="entry name" value="DHHA1_dom"/>
</dbReference>
<dbReference type="InterPro" id="IPR036291">
    <property type="entry name" value="NAD(P)-bd_dom_sf"/>
</dbReference>
<dbReference type="Gene3D" id="3.90.1640.10">
    <property type="entry name" value="inorganic pyrophosphatase (n-terminal core)"/>
    <property type="match status" value="1"/>
</dbReference>
<dbReference type="InterPro" id="IPR038763">
    <property type="entry name" value="DHH_sf"/>
</dbReference>
<keyword evidence="3" id="KW-1185">Reference proteome</keyword>
<dbReference type="Pfam" id="PF02272">
    <property type="entry name" value="DHHA1"/>
    <property type="match status" value="1"/>
</dbReference>
<dbReference type="Proteomes" id="UP000006565">
    <property type="component" value="Chromosome"/>
</dbReference>
<dbReference type="AlphaFoldDB" id="E1RK80"/>
<evidence type="ECO:0000313" key="3">
    <source>
        <dbReference type="Proteomes" id="UP000006565"/>
    </source>
</evidence>
<dbReference type="InterPro" id="IPR051319">
    <property type="entry name" value="Oligoribo/pAp-PDE_c-di-AMP_PDE"/>
</dbReference>
<dbReference type="HOGENOM" id="CLU_046377_1_1_2"/>
<proteinExistence type="predicted"/>